<comment type="similarity">
    <text evidence="1">Belongs to the short-chain dehydrogenases/reductases (SDR) family.</text>
</comment>
<reference evidence="3 4" key="1">
    <citation type="submission" date="2017-08" db="EMBL/GenBank/DDBJ databases">
        <title>Complete Genome Sequence of Bacillus kochii Oregon-R-modENCODE STRAIN BDGP4, isolated from Drosophila melanogaster gut.</title>
        <authorList>
            <person name="Wan K.H."/>
            <person name="Yu C."/>
            <person name="Park S."/>
            <person name="Hammonds A.S."/>
            <person name="Booth B.W."/>
            <person name="Celniker S.E."/>
        </authorList>
    </citation>
    <scope>NUCLEOTIDE SEQUENCE [LARGE SCALE GENOMIC DNA]</scope>
    <source>
        <strain evidence="3 4">BDGP4</strain>
    </source>
</reference>
<dbReference type="PROSITE" id="PS00061">
    <property type="entry name" value="ADH_SHORT"/>
    <property type="match status" value="1"/>
</dbReference>
<dbReference type="OrthoDB" id="9803333at2"/>
<dbReference type="SUPFAM" id="SSF51735">
    <property type="entry name" value="NAD(P)-binding Rossmann-fold domains"/>
    <property type="match status" value="1"/>
</dbReference>
<dbReference type="GO" id="GO:0050664">
    <property type="term" value="F:oxidoreductase activity, acting on NAD(P)H, oxygen as acceptor"/>
    <property type="evidence" value="ECO:0007669"/>
    <property type="project" value="TreeGrafter"/>
</dbReference>
<gene>
    <name evidence="3" type="ORF">CKF48_07585</name>
</gene>
<evidence type="ECO:0000256" key="2">
    <source>
        <dbReference type="ARBA" id="ARBA00023002"/>
    </source>
</evidence>
<dbReference type="PRINTS" id="PR00081">
    <property type="entry name" value="GDHRDH"/>
</dbReference>
<dbReference type="KEGG" id="bko:CKF48_07585"/>
<dbReference type="FunFam" id="3.40.50.720:FF:000084">
    <property type="entry name" value="Short-chain dehydrogenase reductase"/>
    <property type="match status" value="1"/>
</dbReference>
<proteinExistence type="inferred from homology"/>
<dbReference type="PANTHER" id="PTHR43008">
    <property type="entry name" value="BENZIL REDUCTASE"/>
    <property type="match status" value="1"/>
</dbReference>
<evidence type="ECO:0000313" key="4">
    <source>
        <dbReference type="Proteomes" id="UP000215137"/>
    </source>
</evidence>
<dbReference type="Gene3D" id="3.40.50.720">
    <property type="entry name" value="NAD(P)-binding Rossmann-like Domain"/>
    <property type="match status" value="1"/>
</dbReference>
<dbReference type="PANTHER" id="PTHR43008:SF4">
    <property type="entry name" value="CHAIN DEHYDROGENASE, PUTATIVE (AFU_ORTHOLOGUE AFUA_4G08710)-RELATED"/>
    <property type="match status" value="1"/>
</dbReference>
<keyword evidence="2" id="KW-0560">Oxidoreductase</keyword>
<name>A0A248TPD3_9BACI</name>
<organism evidence="3 4">
    <name type="scientific">Cytobacillus kochii</name>
    <dbReference type="NCBI Taxonomy" id="859143"/>
    <lineage>
        <taxon>Bacteria</taxon>
        <taxon>Bacillati</taxon>
        <taxon>Bacillota</taxon>
        <taxon>Bacilli</taxon>
        <taxon>Bacillales</taxon>
        <taxon>Bacillaceae</taxon>
        <taxon>Cytobacillus</taxon>
    </lineage>
</organism>
<sequence length="292" mass="31636">MKLTNEVAFITGGASGVGRAIVERFVSEGAKVAIFDKSVDRLKELEQTFGDDVMGIVGDVRQLSDLKSAVNQCSEHFGKIDTLIANVGIWDYNMALVDLPEDKLDQAFDELFHVNVKGYLLAAKACLPQLAETRGNMIFTVSNAGFYTNGGGPLYTSTKHAVVGLIRQLAFELAPYVRVNGIAIGGAMTDLRGPASLEMDSRSVTSMYKEWYEDEDLEAGKENIAAASPVGRILQGEDYAGSYVFFASRDDNIPATGTVLNFDGGWGIRGIRRKTGSEGLLEKLKVKAFEGL</sequence>
<dbReference type="Pfam" id="PF00106">
    <property type="entry name" value="adh_short"/>
    <property type="match status" value="1"/>
</dbReference>
<dbReference type="InterPro" id="IPR002347">
    <property type="entry name" value="SDR_fam"/>
</dbReference>
<dbReference type="NCBIfam" id="NF004849">
    <property type="entry name" value="PRK06200.1"/>
    <property type="match status" value="1"/>
</dbReference>
<accession>A0A248TPD3</accession>
<evidence type="ECO:0000256" key="1">
    <source>
        <dbReference type="ARBA" id="ARBA00006484"/>
    </source>
</evidence>
<evidence type="ECO:0000313" key="3">
    <source>
        <dbReference type="EMBL" id="ASV69979.1"/>
    </source>
</evidence>
<dbReference type="AlphaFoldDB" id="A0A248TPD3"/>
<dbReference type="EMBL" id="CP022983">
    <property type="protein sequence ID" value="ASV69979.1"/>
    <property type="molecule type" value="Genomic_DNA"/>
</dbReference>
<dbReference type="InterPro" id="IPR036291">
    <property type="entry name" value="NAD(P)-bd_dom_sf"/>
</dbReference>
<dbReference type="InterPro" id="IPR020904">
    <property type="entry name" value="Sc_DH/Rdtase_CS"/>
</dbReference>
<keyword evidence="4" id="KW-1185">Reference proteome</keyword>
<dbReference type="Proteomes" id="UP000215137">
    <property type="component" value="Chromosome"/>
</dbReference>
<protein>
    <submittedName>
        <fullName evidence="3">3-(Cis-5,6-dihydroxycyclohexa-1, 3-dien-1-yl)propanoate dehydrogenase</fullName>
    </submittedName>
</protein>
<dbReference type="GO" id="GO:0008206">
    <property type="term" value="P:bile acid metabolic process"/>
    <property type="evidence" value="ECO:0007669"/>
    <property type="project" value="UniProtKB-ARBA"/>
</dbReference>